<dbReference type="EMBL" id="CATQJA010000650">
    <property type="protein sequence ID" value="CAJ0562527.1"/>
    <property type="molecule type" value="Genomic_DNA"/>
</dbReference>
<evidence type="ECO:0000313" key="1">
    <source>
        <dbReference type="EMBL" id="CAJ0562527.1"/>
    </source>
</evidence>
<dbReference type="AlphaFoldDB" id="A0AA36FSD9"/>
<evidence type="ECO:0000313" key="2">
    <source>
        <dbReference type="Proteomes" id="UP001177023"/>
    </source>
</evidence>
<gene>
    <name evidence="1" type="ORF">MSPICULIGERA_LOCUS2148</name>
</gene>
<proteinExistence type="predicted"/>
<sequence>MYAFRYLLCVLSLVAITLALDCRKFSFAPACRGIMLKRSGHSAQTTLFDLFAQLESEAINPQLCHLHRAMSPTIPYIHQRSQAEECSINVDNHWGPFESHSKTINIPLFLSQINVSTNPDHKCRS</sequence>
<keyword evidence="2" id="KW-1185">Reference proteome</keyword>
<organism evidence="1 2">
    <name type="scientific">Mesorhabditis spiculigera</name>
    <dbReference type="NCBI Taxonomy" id="96644"/>
    <lineage>
        <taxon>Eukaryota</taxon>
        <taxon>Metazoa</taxon>
        <taxon>Ecdysozoa</taxon>
        <taxon>Nematoda</taxon>
        <taxon>Chromadorea</taxon>
        <taxon>Rhabditida</taxon>
        <taxon>Rhabditina</taxon>
        <taxon>Rhabditomorpha</taxon>
        <taxon>Rhabditoidea</taxon>
        <taxon>Rhabditidae</taxon>
        <taxon>Mesorhabditinae</taxon>
        <taxon>Mesorhabditis</taxon>
    </lineage>
</organism>
<name>A0AA36FSD9_9BILA</name>
<reference evidence="1" key="1">
    <citation type="submission" date="2023-06" db="EMBL/GenBank/DDBJ databases">
        <authorList>
            <person name="Delattre M."/>
        </authorList>
    </citation>
    <scope>NUCLEOTIDE SEQUENCE</scope>
    <source>
        <strain evidence="1">AF72</strain>
    </source>
</reference>
<comment type="caution">
    <text evidence="1">The sequence shown here is derived from an EMBL/GenBank/DDBJ whole genome shotgun (WGS) entry which is preliminary data.</text>
</comment>
<accession>A0AA36FSD9</accession>
<dbReference type="Proteomes" id="UP001177023">
    <property type="component" value="Unassembled WGS sequence"/>
</dbReference>
<protein>
    <submittedName>
        <fullName evidence="1">Uncharacterized protein</fullName>
    </submittedName>
</protein>
<feature type="non-terminal residue" evidence="1">
    <location>
        <position position="125"/>
    </location>
</feature>